<evidence type="ECO:0000256" key="3">
    <source>
        <dbReference type="ARBA" id="ARBA00020634"/>
    </source>
</evidence>
<organism evidence="10 11">
    <name type="scientific">Dentipellis fragilis</name>
    <dbReference type="NCBI Taxonomy" id="205917"/>
    <lineage>
        <taxon>Eukaryota</taxon>
        <taxon>Fungi</taxon>
        <taxon>Dikarya</taxon>
        <taxon>Basidiomycota</taxon>
        <taxon>Agaricomycotina</taxon>
        <taxon>Agaricomycetes</taxon>
        <taxon>Russulales</taxon>
        <taxon>Hericiaceae</taxon>
        <taxon>Dentipellis</taxon>
    </lineage>
</organism>
<dbReference type="GO" id="GO:0003712">
    <property type="term" value="F:transcription coregulator activity"/>
    <property type="evidence" value="ECO:0007669"/>
    <property type="project" value="InterPro"/>
</dbReference>
<dbReference type="EMBL" id="SEOQ01000295">
    <property type="protein sequence ID" value="TFY65926.1"/>
    <property type="molecule type" value="Genomic_DNA"/>
</dbReference>
<proteinExistence type="inferred from homology"/>
<evidence type="ECO:0000256" key="1">
    <source>
        <dbReference type="ARBA" id="ARBA00004123"/>
    </source>
</evidence>
<comment type="subcellular location">
    <subcellularLocation>
        <location evidence="1 8">Nucleus</location>
    </subcellularLocation>
</comment>
<keyword evidence="8" id="KW-0010">Activator</keyword>
<evidence type="ECO:0000256" key="5">
    <source>
        <dbReference type="ARBA" id="ARBA00023163"/>
    </source>
</evidence>
<comment type="similarity">
    <text evidence="2 8">Belongs to the Mediator complex subunit 6 family.</text>
</comment>
<evidence type="ECO:0000256" key="4">
    <source>
        <dbReference type="ARBA" id="ARBA00023015"/>
    </source>
</evidence>
<name>A0A4Y9YTN9_9AGAM</name>
<feature type="compositionally biased region" description="Polar residues" evidence="9">
    <location>
        <begin position="295"/>
        <end position="325"/>
    </location>
</feature>
<dbReference type="Pfam" id="PF04934">
    <property type="entry name" value="Med6"/>
    <property type="match status" value="1"/>
</dbReference>
<gene>
    <name evidence="8" type="primary">MED6</name>
    <name evidence="10" type="ORF">EVG20_g5165</name>
</gene>
<dbReference type="Proteomes" id="UP000298327">
    <property type="component" value="Unassembled WGS sequence"/>
</dbReference>
<accession>A0A4Y9YTN9</accession>
<feature type="region of interest" description="Disordered" evidence="9">
    <location>
        <begin position="293"/>
        <end position="361"/>
    </location>
</feature>
<dbReference type="OrthoDB" id="344220at2759"/>
<evidence type="ECO:0000313" key="10">
    <source>
        <dbReference type="EMBL" id="TFY65926.1"/>
    </source>
</evidence>
<keyword evidence="6 8" id="KW-0539">Nucleus</keyword>
<comment type="function">
    <text evidence="8">Component of the Mediator complex, a coactivator involved in the regulated transcription of nearly all RNA polymerase II-dependent genes. Mediator functions as a bridge to convey information from gene-specific regulatory proteins to the basal RNA polymerase II transcription machinery. Mediator is recruited to promoters by direct interactions with regulatory proteins and serves as a scaffold for the assembly of a functional preinitiation complex with RNA polymerase II and the general transcription factors.</text>
</comment>
<evidence type="ECO:0000256" key="2">
    <source>
        <dbReference type="ARBA" id="ARBA00007526"/>
    </source>
</evidence>
<dbReference type="AlphaFoldDB" id="A0A4Y9YTN9"/>
<protein>
    <recommendedName>
        <fullName evidence="3 8">Mediator of RNA polymerase II transcription subunit 6</fullName>
    </recommendedName>
    <alternativeName>
        <fullName evidence="7 8">Mediator complex subunit 6</fullName>
    </alternativeName>
</protein>
<sequence>MVLTEPAESPTASATREIALPESRLLRFKAATASLNAQTPWTSTTCIQLTTIRIVSSSGTSGSRQANGPLTAENVFDYFATSMFYDKQSNNQVLRMQTMHTGMPIANEAEELRRFTGVEFAVVHAEPPSFFIIHKRERISPDEARPMAAYFIMNNRIYQSPEVYTVLSNRLVSIAWLHEQYLSPMHAQLTSLNSLQSSLDILRKYKPDYTPRTGFAWPVAESSEEITKKRRSEEAADVVESQSDIGASAEKDDKTTSGAPKKLQNMALLFNAMRTTAAHSNKVFSLNIPAAVGPESSTAETPGTATIARSSATPAPQSATLSSFQGAVPALQDTVPNRAPSGAGKRKKKRMSIPAPPTAAS</sequence>
<evidence type="ECO:0000256" key="8">
    <source>
        <dbReference type="RuleBase" id="RU364143"/>
    </source>
</evidence>
<feature type="region of interest" description="Disordered" evidence="9">
    <location>
        <begin position="228"/>
        <end position="260"/>
    </location>
</feature>
<evidence type="ECO:0000256" key="6">
    <source>
        <dbReference type="ARBA" id="ARBA00023242"/>
    </source>
</evidence>
<dbReference type="GO" id="GO:0016592">
    <property type="term" value="C:mediator complex"/>
    <property type="evidence" value="ECO:0007669"/>
    <property type="project" value="InterPro"/>
</dbReference>
<reference evidence="10 11" key="1">
    <citation type="submission" date="2019-02" db="EMBL/GenBank/DDBJ databases">
        <title>Genome sequencing of the rare red list fungi Dentipellis fragilis.</title>
        <authorList>
            <person name="Buettner E."/>
            <person name="Kellner H."/>
        </authorList>
    </citation>
    <scope>NUCLEOTIDE SEQUENCE [LARGE SCALE GENOMIC DNA]</scope>
    <source>
        <strain evidence="10 11">DSM 105465</strain>
    </source>
</reference>
<dbReference type="Gene3D" id="3.10.450.580">
    <property type="entry name" value="Mediator complex, subunit Med6"/>
    <property type="match status" value="1"/>
</dbReference>
<keyword evidence="4 8" id="KW-0805">Transcription regulation</keyword>
<dbReference type="STRING" id="205917.A0A4Y9YTN9"/>
<keyword evidence="11" id="KW-1185">Reference proteome</keyword>
<comment type="caution">
    <text evidence="10">The sequence shown here is derived from an EMBL/GenBank/DDBJ whole genome shotgun (WGS) entry which is preliminary data.</text>
</comment>
<evidence type="ECO:0000256" key="9">
    <source>
        <dbReference type="SAM" id="MobiDB-lite"/>
    </source>
</evidence>
<evidence type="ECO:0000313" key="11">
    <source>
        <dbReference type="Proteomes" id="UP000298327"/>
    </source>
</evidence>
<dbReference type="InterPro" id="IPR007018">
    <property type="entry name" value="Mediator_Med6"/>
</dbReference>
<evidence type="ECO:0000256" key="7">
    <source>
        <dbReference type="ARBA" id="ARBA00031259"/>
    </source>
</evidence>
<comment type="subunit">
    <text evidence="8">Component of the Mediator complex.</text>
</comment>
<dbReference type="GO" id="GO:0006357">
    <property type="term" value="P:regulation of transcription by RNA polymerase II"/>
    <property type="evidence" value="ECO:0007669"/>
    <property type="project" value="InterPro"/>
</dbReference>
<dbReference type="InterPro" id="IPR038566">
    <property type="entry name" value="Mediator_Med6_sf"/>
</dbReference>
<keyword evidence="5 8" id="KW-0804">Transcription</keyword>
<dbReference type="PANTHER" id="PTHR13104">
    <property type="entry name" value="MED-6-RELATED"/>
    <property type="match status" value="1"/>
</dbReference>